<keyword evidence="2" id="KW-0813">Transport</keyword>
<comment type="similarity">
    <text evidence="8">Belongs to the anion channel-forming bestrophin (TC 1.A.46) family.</text>
</comment>
<evidence type="ECO:0000256" key="5">
    <source>
        <dbReference type="ARBA" id="ARBA00022989"/>
    </source>
</evidence>
<name>A0A1M7Z732_9BACT</name>
<dbReference type="PANTHER" id="PTHR33281:SF19">
    <property type="entry name" value="VOLTAGE-DEPENDENT ANION CHANNEL-FORMING PROTEIN YNEE"/>
    <property type="match status" value="1"/>
</dbReference>
<dbReference type="Pfam" id="PF25539">
    <property type="entry name" value="Bestrophin_2"/>
    <property type="match status" value="1"/>
</dbReference>
<dbReference type="EMBL" id="FRXN01000001">
    <property type="protein sequence ID" value="SHO60675.1"/>
    <property type="molecule type" value="Genomic_DNA"/>
</dbReference>
<dbReference type="InterPro" id="IPR044669">
    <property type="entry name" value="YneE/VCCN1/2-like"/>
</dbReference>
<evidence type="ECO:0000256" key="9">
    <source>
        <dbReference type="SAM" id="Phobius"/>
    </source>
</evidence>
<dbReference type="STRING" id="1073327.SAMN04488108_0951"/>
<evidence type="ECO:0000256" key="2">
    <source>
        <dbReference type="ARBA" id="ARBA00022448"/>
    </source>
</evidence>
<organism evidence="10 11">
    <name type="scientific">Algoriphagus zhangzhouensis</name>
    <dbReference type="NCBI Taxonomy" id="1073327"/>
    <lineage>
        <taxon>Bacteria</taxon>
        <taxon>Pseudomonadati</taxon>
        <taxon>Bacteroidota</taxon>
        <taxon>Cytophagia</taxon>
        <taxon>Cytophagales</taxon>
        <taxon>Cyclobacteriaceae</taxon>
        <taxon>Algoriphagus</taxon>
    </lineage>
</organism>
<dbReference type="GO" id="GO:0005254">
    <property type="term" value="F:chloride channel activity"/>
    <property type="evidence" value="ECO:0007669"/>
    <property type="project" value="InterPro"/>
</dbReference>
<evidence type="ECO:0000256" key="3">
    <source>
        <dbReference type="ARBA" id="ARBA00022475"/>
    </source>
</evidence>
<accession>A0A1M7Z732</accession>
<evidence type="ECO:0000313" key="10">
    <source>
        <dbReference type="EMBL" id="SHO60675.1"/>
    </source>
</evidence>
<dbReference type="GO" id="GO:0005886">
    <property type="term" value="C:plasma membrane"/>
    <property type="evidence" value="ECO:0007669"/>
    <property type="project" value="UniProtKB-SubCell"/>
</dbReference>
<feature type="transmembrane region" description="Helical" evidence="9">
    <location>
        <begin position="279"/>
        <end position="295"/>
    </location>
</feature>
<protein>
    <submittedName>
        <fullName evidence="10">Putative membrane protein</fullName>
    </submittedName>
</protein>
<reference evidence="11" key="1">
    <citation type="submission" date="2016-12" db="EMBL/GenBank/DDBJ databases">
        <authorList>
            <person name="Varghese N."/>
            <person name="Submissions S."/>
        </authorList>
    </citation>
    <scope>NUCLEOTIDE SEQUENCE [LARGE SCALE GENOMIC DNA]</scope>
    <source>
        <strain evidence="11">DSM 25035</strain>
    </source>
</reference>
<comment type="subcellular location">
    <subcellularLocation>
        <location evidence="1">Cell membrane</location>
        <topology evidence="1">Multi-pass membrane protein</topology>
    </subcellularLocation>
</comment>
<dbReference type="RefSeq" id="WP_073570571.1">
    <property type="nucleotide sequence ID" value="NZ_FRXN01000001.1"/>
</dbReference>
<keyword evidence="3" id="KW-1003">Cell membrane</keyword>
<keyword evidence="11" id="KW-1185">Reference proteome</keyword>
<evidence type="ECO:0000256" key="7">
    <source>
        <dbReference type="ARBA" id="ARBA00023136"/>
    </source>
</evidence>
<evidence type="ECO:0000313" key="11">
    <source>
        <dbReference type="Proteomes" id="UP000184609"/>
    </source>
</evidence>
<dbReference type="OrthoDB" id="445589at2"/>
<sequence>MYTRKIFPVKDMAMWTRYETITFFIVSVLEVGLFVFSDHLIQFPFTPVALIGTAVAFIIGFQSNSAYGRIWEARQIWGGMVNTSRTFGIMTMDFINNDHARVPMTEEELYETKKTVIHRHVAWLTAMRYAMREPRVWEYVMNEHTNKEWSQMIYVPEKHEKFEEVISRYLSQEEIDYIGTKTNKQTAILYLQSNHLRRLKEKGFIWEFSFLEMENVIKELLTHQGKSERIKNFPYPRQFASLLHYFTWIFLAILPLAMASQFGEIAVKFNEKMDGDFNWIVWFAVPFSMVVMWVFHTMNRIGRVGENPFEGSANDVPISAIARGIEIDLRQNLGETADAIPKPFEVRSDTQM</sequence>
<dbReference type="AlphaFoldDB" id="A0A1M7Z732"/>
<evidence type="ECO:0000256" key="4">
    <source>
        <dbReference type="ARBA" id="ARBA00022692"/>
    </source>
</evidence>
<keyword evidence="6" id="KW-0406">Ion transport</keyword>
<evidence type="ECO:0000256" key="8">
    <source>
        <dbReference type="ARBA" id="ARBA00034708"/>
    </source>
</evidence>
<proteinExistence type="inferred from homology"/>
<evidence type="ECO:0000256" key="1">
    <source>
        <dbReference type="ARBA" id="ARBA00004651"/>
    </source>
</evidence>
<evidence type="ECO:0000256" key="6">
    <source>
        <dbReference type="ARBA" id="ARBA00023065"/>
    </source>
</evidence>
<keyword evidence="4 9" id="KW-0812">Transmembrane</keyword>
<feature type="transmembrane region" description="Helical" evidence="9">
    <location>
        <begin position="239"/>
        <end position="259"/>
    </location>
</feature>
<keyword evidence="5 9" id="KW-1133">Transmembrane helix</keyword>
<keyword evidence="7 9" id="KW-0472">Membrane</keyword>
<feature type="transmembrane region" description="Helical" evidence="9">
    <location>
        <begin position="21"/>
        <end position="37"/>
    </location>
</feature>
<dbReference type="Proteomes" id="UP000184609">
    <property type="component" value="Unassembled WGS sequence"/>
</dbReference>
<feature type="transmembrane region" description="Helical" evidence="9">
    <location>
        <begin position="43"/>
        <end position="61"/>
    </location>
</feature>
<gene>
    <name evidence="10" type="ORF">SAMN04488108_0951</name>
</gene>
<dbReference type="PANTHER" id="PTHR33281">
    <property type="entry name" value="UPF0187 PROTEIN YNEE"/>
    <property type="match status" value="1"/>
</dbReference>